<accession>A0A1I0RXE8</accession>
<dbReference type="Gene3D" id="3.30.460.10">
    <property type="entry name" value="Beta Polymerase, domain 2"/>
    <property type="match status" value="1"/>
</dbReference>
<evidence type="ECO:0000259" key="2">
    <source>
        <dbReference type="SMART" id="SM00954"/>
    </source>
</evidence>
<name>A0A1I0RXE8_9FIRM</name>
<reference evidence="3 4" key="1">
    <citation type="submission" date="2016-10" db="EMBL/GenBank/DDBJ databases">
        <authorList>
            <person name="de Groot N.N."/>
        </authorList>
    </citation>
    <scope>NUCLEOTIDE SEQUENCE [LARGE SCALE GENOMIC DNA]</scope>
    <source>
        <strain evidence="3 4">DSM 9179</strain>
    </source>
</reference>
<sequence>MKNIEFEPNNAFCKQNVEQIIVPEIVKSDLLSIIEEKLKKAGFYYRIVYRVKEIDSMVEKLLYKDYRRVGGENENKKMQDLIGIRILLYFADDLTICRNLLDTVFTEPGQWNTIEINESEFKAMKINGIFRLPAYLSKTIMNPILSNYLDDTFEIQVRTNSFEGWHEIEHDLRYKGSAFGIGNEVLARKMNSILATLELCDDSVVKLLEDLGHQHYKDKKWTDMIRCHYRLKMTNEPMIDEIREIYDQDNELAKSFFKFDRKKTIEHFWMNTSERTSQLDVNAVIKVVNLLGPNNEKIKEIFAKIENKKEDVKESNKRKRFEPFQEFGEYTVFSASTYLDISNNNMEISFKKAANYIFSWVRSRFCELLTDIPHEIESYNNEKPGFSVDIVFDVSKYIFSERTTHVDLKIASRIWISNASIILDDRGLKFSVTNEYAEPEERYRDNENVLFSRPNFYGEIADNIGICDVERLREEVMHVRIDEVDKLTALIDDVNRQFPVVVFMAKDNTWINKFDVDYFSYLVGYYAHVKVLNNDNCEKFAQKYNFDMDRYEDSISIFFKGKKPEISYKSDIVEATFEVIKLQDKKYWNEKGCRAYRRQLISEIRGENVE</sequence>
<dbReference type="InterPro" id="IPR043519">
    <property type="entry name" value="NT_sf"/>
</dbReference>
<dbReference type="CDD" id="cd05399">
    <property type="entry name" value="NT_Rel-Spo_like"/>
    <property type="match status" value="1"/>
</dbReference>
<keyword evidence="4" id="KW-1185">Reference proteome</keyword>
<gene>
    <name evidence="3" type="ORF">SAMN05421659_13014</name>
</gene>
<organism evidence="3 4">
    <name type="scientific">[Clostridium] fimetarium</name>
    <dbReference type="NCBI Taxonomy" id="99656"/>
    <lineage>
        <taxon>Bacteria</taxon>
        <taxon>Bacillati</taxon>
        <taxon>Bacillota</taxon>
        <taxon>Clostridia</taxon>
        <taxon>Lachnospirales</taxon>
        <taxon>Lachnospiraceae</taxon>
    </lineage>
</organism>
<dbReference type="Pfam" id="PF04607">
    <property type="entry name" value="RelA_SpoT"/>
    <property type="match status" value="1"/>
</dbReference>
<feature type="domain" description="RelA/SpoT" evidence="2">
    <location>
        <begin position="49"/>
        <end position="180"/>
    </location>
</feature>
<evidence type="ECO:0000313" key="4">
    <source>
        <dbReference type="Proteomes" id="UP000199701"/>
    </source>
</evidence>
<dbReference type="AlphaFoldDB" id="A0A1I0RXE8"/>
<dbReference type="InterPro" id="IPR007685">
    <property type="entry name" value="RelA_SpoT"/>
</dbReference>
<evidence type="ECO:0000313" key="3">
    <source>
        <dbReference type="EMBL" id="SEW46230.1"/>
    </source>
</evidence>
<proteinExistence type="predicted"/>
<dbReference type="PANTHER" id="PTHR41773">
    <property type="entry name" value="GTP PYROPHOSPHATASE-RELATED"/>
    <property type="match status" value="1"/>
</dbReference>
<dbReference type="PANTHER" id="PTHR41773:SF1">
    <property type="entry name" value="RELA_SPOT DOMAIN-CONTAINING PROTEIN"/>
    <property type="match status" value="1"/>
</dbReference>
<dbReference type="SMART" id="SM00954">
    <property type="entry name" value="RelA_SpoT"/>
    <property type="match status" value="1"/>
</dbReference>
<dbReference type="EMBL" id="FOJI01000030">
    <property type="protein sequence ID" value="SEW46230.1"/>
    <property type="molecule type" value="Genomic_DNA"/>
</dbReference>
<dbReference type="OrthoDB" id="9801824at2"/>
<dbReference type="UniPathway" id="UPA00908">
    <property type="reaction ID" value="UER00884"/>
</dbReference>
<evidence type="ECO:0000256" key="1">
    <source>
        <dbReference type="ARBA" id="ARBA00004976"/>
    </source>
</evidence>
<dbReference type="Proteomes" id="UP000199701">
    <property type="component" value="Unassembled WGS sequence"/>
</dbReference>
<dbReference type="RefSeq" id="WP_092458301.1">
    <property type="nucleotide sequence ID" value="NZ_FOJI01000030.1"/>
</dbReference>
<dbReference type="STRING" id="99656.SAMN05421659_13014"/>
<protein>
    <recommendedName>
        <fullName evidence="2">RelA/SpoT domain-containing protein</fullName>
    </recommendedName>
</protein>
<dbReference type="GO" id="GO:0015970">
    <property type="term" value="P:guanosine tetraphosphate biosynthetic process"/>
    <property type="evidence" value="ECO:0007669"/>
    <property type="project" value="UniProtKB-UniPathway"/>
</dbReference>
<dbReference type="SUPFAM" id="SSF81301">
    <property type="entry name" value="Nucleotidyltransferase"/>
    <property type="match status" value="1"/>
</dbReference>
<comment type="pathway">
    <text evidence="1">Purine metabolism; ppGpp biosynthesis; ppGpp from GTP: step 1/2.</text>
</comment>